<feature type="non-terminal residue" evidence="3">
    <location>
        <position position="1"/>
    </location>
</feature>
<feature type="domain" description="RNase III" evidence="2">
    <location>
        <begin position="1"/>
        <end position="104"/>
    </location>
</feature>
<accession>N1QKM7</accession>
<dbReference type="GO" id="GO:0004525">
    <property type="term" value="F:ribonuclease III activity"/>
    <property type="evidence" value="ECO:0007669"/>
    <property type="project" value="InterPro"/>
</dbReference>
<dbReference type="GO" id="GO:0003723">
    <property type="term" value="F:RNA binding"/>
    <property type="evidence" value="ECO:0007669"/>
    <property type="project" value="UniProtKB-KW"/>
</dbReference>
<reference evidence="3 4" key="1">
    <citation type="journal article" date="2012" name="PLoS Pathog.">
        <title>Diverse lifestyles and strategies of plant pathogenesis encoded in the genomes of eighteen Dothideomycetes fungi.</title>
        <authorList>
            <person name="Ohm R.A."/>
            <person name="Feau N."/>
            <person name="Henrissat B."/>
            <person name="Schoch C.L."/>
            <person name="Horwitz B.A."/>
            <person name="Barry K.W."/>
            <person name="Condon B.J."/>
            <person name="Copeland A.C."/>
            <person name="Dhillon B."/>
            <person name="Glaser F."/>
            <person name="Hesse C.N."/>
            <person name="Kosti I."/>
            <person name="LaButti K."/>
            <person name="Lindquist E.A."/>
            <person name="Lucas S."/>
            <person name="Salamov A.A."/>
            <person name="Bradshaw R.E."/>
            <person name="Ciuffetti L."/>
            <person name="Hamelin R.C."/>
            <person name="Kema G.H.J."/>
            <person name="Lawrence C."/>
            <person name="Scott J.A."/>
            <person name="Spatafora J.W."/>
            <person name="Turgeon B.G."/>
            <person name="de Wit P.J.G.M."/>
            <person name="Zhong S."/>
            <person name="Goodwin S.B."/>
            <person name="Grigoriev I.V."/>
        </authorList>
    </citation>
    <scope>NUCLEOTIDE SEQUENCE [LARGE SCALE GENOMIC DNA]</scope>
    <source>
        <strain evidence="3 4">SO2202</strain>
    </source>
</reference>
<dbReference type="SMART" id="SM00535">
    <property type="entry name" value="RIBOc"/>
    <property type="match status" value="1"/>
</dbReference>
<protein>
    <submittedName>
        <fullName evidence="3">Ribonuclease_3-domain-containing protein</fullName>
    </submittedName>
</protein>
<dbReference type="HOGENOM" id="CLU_1998080_0_0_1"/>
<dbReference type="STRING" id="692275.N1QKM7"/>
<gene>
    <name evidence="3" type="ORF">SEPMUDRAFT_15066</name>
</gene>
<dbReference type="SUPFAM" id="SSF69065">
    <property type="entry name" value="RNase III domain-like"/>
    <property type="match status" value="1"/>
</dbReference>
<dbReference type="Gene3D" id="1.10.1520.10">
    <property type="entry name" value="Ribonuclease III domain"/>
    <property type="match status" value="1"/>
</dbReference>
<dbReference type="PROSITE" id="PS00517">
    <property type="entry name" value="RNASE_3_1"/>
    <property type="match status" value="1"/>
</dbReference>
<evidence type="ECO:0000256" key="1">
    <source>
        <dbReference type="ARBA" id="ARBA00022884"/>
    </source>
</evidence>
<dbReference type="GO" id="GO:0034475">
    <property type="term" value="P:U4 snRNA 3'-end processing"/>
    <property type="evidence" value="ECO:0007669"/>
    <property type="project" value="TreeGrafter"/>
</dbReference>
<sequence length="125" mass="14221">TSDLTYERLEFLGDAYIELFASRLIYESYSHLPAGRMSQVRELLVKNETLAELSRRYGFDQNIAVGAEIGELLRDSRGRGNKGYNKIVGDVFEAYVAAVVLSDFEGRGFEKAEGWCRDLWEAKLE</sequence>
<dbReference type="EMBL" id="KB456265">
    <property type="protein sequence ID" value="EMF12335.1"/>
    <property type="molecule type" value="Genomic_DNA"/>
</dbReference>
<dbReference type="GO" id="GO:0006364">
    <property type="term" value="P:rRNA processing"/>
    <property type="evidence" value="ECO:0007669"/>
    <property type="project" value="TreeGrafter"/>
</dbReference>
<proteinExistence type="predicted"/>
<feature type="non-terminal residue" evidence="3">
    <location>
        <position position="125"/>
    </location>
</feature>
<dbReference type="GeneID" id="27903457"/>
<dbReference type="PANTHER" id="PTHR11207">
    <property type="entry name" value="RIBONUCLEASE III"/>
    <property type="match status" value="1"/>
</dbReference>
<evidence type="ECO:0000259" key="2">
    <source>
        <dbReference type="PROSITE" id="PS50142"/>
    </source>
</evidence>
<dbReference type="Proteomes" id="UP000016931">
    <property type="component" value="Unassembled WGS sequence"/>
</dbReference>
<dbReference type="Pfam" id="PF00636">
    <property type="entry name" value="Ribonuclease_3"/>
    <property type="match status" value="1"/>
</dbReference>
<keyword evidence="1" id="KW-0694">RNA-binding</keyword>
<keyword evidence="4" id="KW-1185">Reference proteome</keyword>
<dbReference type="InterPro" id="IPR000999">
    <property type="entry name" value="RNase_III_dom"/>
</dbReference>
<dbReference type="PROSITE" id="PS50142">
    <property type="entry name" value="RNASE_3_2"/>
    <property type="match status" value="1"/>
</dbReference>
<dbReference type="eggNOG" id="KOG1817">
    <property type="taxonomic scope" value="Eukaryota"/>
</dbReference>
<dbReference type="GO" id="GO:0005654">
    <property type="term" value="C:nucleoplasm"/>
    <property type="evidence" value="ECO:0007669"/>
    <property type="project" value="TreeGrafter"/>
</dbReference>
<evidence type="ECO:0000313" key="3">
    <source>
        <dbReference type="EMBL" id="EMF12335.1"/>
    </source>
</evidence>
<dbReference type="CDD" id="cd00593">
    <property type="entry name" value="RIBOc"/>
    <property type="match status" value="1"/>
</dbReference>
<evidence type="ECO:0000313" key="4">
    <source>
        <dbReference type="Proteomes" id="UP000016931"/>
    </source>
</evidence>
<name>N1QKM7_SPHMS</name>
<dbReference type="OrthoDB" id="2392202at2759"/>
<dbReference type="RefSeq" id="XP_016760456.1">
    <property type="nucleotide sequence ID" value="XM_016906320.1"/>
</dbReference>
<dbReference type="AlphaFoldDB" id="N1QKM7"/>
<organism evidence="3 4">
    <name type="scientific">Sphaerulina musiva (strain SO2202)</name>
    <name type="common">Poplar stem canker fungus</name>
    <name type="synonym">Septoria musiva</name>
    <dbReference type="NCBI Taxonomy" id="692275"/>
    <lineage>
        <taxon>Eukaryota</taxon>
        <taxon>Fungi</taxon>
        <taxon>Dikarya</taxon>
        <taxon>Ascomycota</taxon>
        <taxon>Pezizomycotina</taxon>
        <taxon>Dothideomycetes</taxon>
        <taxon>Dothideomycetidae</taxon>
        <taxon>Mycosphaerellales</taxon>
        <taxon>Mycosphaerellaceae</taxon>
        <taxon>Sphaerulina</taxon>
    </lineage>
</organism>
<dbReference type="PANTHER" id="PTHR11207:SF0">
    <property type="entry name" value="RIBONUCLEASE 3"/>
    <property type="match status" value="1"/>
</dbReference>
<dbReference type="GO" id="GO:0006369">
    <property type="term" value="P:termination of RNA polymerase II transcription"/>
    <property type="evidence" value="ECO:0007669"/>
    <property type="project" value="TreeGrafter"/>
</dbReference>
<dbReference type="InterPro" id="IPR036389">
    <property type="entry name" value="RNase_III_sf"/>
</dbReference>